<dbReference type="PANTHER" id="PTHR43875:SF1">
    <property type="entry name" value="OSMOPROTECTIVE COMPOUNDS UPTAKE ATP-BINDING PROTEIN GGTA"/>
    <property type="match status" value="1"/>
</dbReference>
<dbReference type="SMART" id="SM00382">
    <property type="entry name" value="AAA"/>
    <property type="match status" value="1"/>
</dbReference>
<dbReference type="Proteomes" id="UP001577381">
    <property type="component" value="Unassembled WGS sequence"/>
</dbReference>
<dbReference type="InterPro" id="IPR040582">
    <property type="entry name" value="OB_MalK-like"/>
</dbReference>
<dbReference type="InterPro" id="IPR008995">
    <property type="entry name" value="Mo/tungstate-bd_C_term_dom"/>
</dbReference>
<sequence length="360" mass="39820">MAQLSLKHIQKIYDNQVHVVKDFNLEIEDKEFIVFVGPSGCGKSTTLRMIAGLEEISAGELIIDGVCMNDVPAKSRDIAMVFQNYALYPHMTVYDNMAFGLKMQKIAPAVIEERVNWAAQILGLREYLQRKPGALSGGQRQRVALGRAIVREAGVFLMDEPLSNLDAKLRVQMRAEISKLHQKLNTTMIYVTHDQTEAMTMATRIVILKDGIIQQVGAPKQVYNEPANMFVAGFIGSPAMNFIRGAIDDRYFVTETLRLEIPEDKLAVLNAQGYQRKAVVFGIRPEDIVTLQSSGEEITAKVSVAELTGAEFMLYAAVGGHELVVRAGAANDYAAGDNIGIQFDMNKCHFFDADSEAAIR</sequence>
<keyword evidence="7" id="KW-1185">Reference proteome</keyword>
<dbReference type="SUPFAM" id="SSF50331">
    <property type="entry name" value="MOP-like"/>
    <property type="match status" value="1"/>
</dbReference>
<dbReference type="Gene3D" id="2.40.50.140">
    <property type="entry name" value="Nucleic acid-binding proteins"/>
    <property type="match status" value="1"/>
</dbReference>
<dbReference type="Pfam" id="PF00005">
    <property type="entry name" value="ABC_tran"/>
    <property type="match status" value="1"/>
</dbReference>
<name>A0AA96LY45_9ENTR</name>
<dbReference type="EMBL" id="JBHGSI010000001">
    <property type="protein sequence ID" value="MFB4717393.1"/>
    <property type="molecule type" value="Genomic_DNA"/>
</dbReference>
<dbReference type="PANTHER" id="PTHR43875">
    <property type="entry name" value="MALTODEXTRIN IMPORT ATP-BINDING PROTEIN MSMX"/>
    <property type="match status" value="1"/>
</dbReference>
<dbReference type="FunFam" id="3.40.50.300:FF:000042">
    <property type="entry name" value="Maltose/maltodextrin ABC transporter, ATP-binding protein"/>
    <property type="match status" value="1"/>
</dbReference>
<dbReference type="GO" id="GO:0055052">
    <property type="term" value="C:ATP-binding cassette (ABC) transporter complex, substrate-binding subunit-containing"/>
    <property type="evidence" value="ECO:0007669"/>
    <property type="project" value="TreeGrafter"/>
</dbReference>
<protein>
    <submittedName>
        <fullName evidence="6">ABC transporter ATP-binding protein</fullName>
    </submittedName>
</protein>
<dbReference type="Gene3D" id="3.40.50.300">
    <property type="entry name" value="P-loop containing nucleotide triphosphate hydrolases"/>
    <property type="match status" value="1"/>
</dbReference>
<dbReference type="KEGG" id="echu:RQP59_11980"/>
<gene>
    <name evidence="5" type="ORF">ACE3KR_00650</name>
    <name evidence="6" type="ORF">RQP59_11980</name>
</gene>
<dbReference type="PROSITE" id="PS00211">
    <property type="entry name" value="ABC_TRANSPORTER_1"/>
    <property type="match status" value="1"/>
</dbReference>
<dbReference type="InterPro" id="IPR015855">
    <property type="entry name" value="ABC_transpr_MalK-like"/>
</dbReference>
<dbReference type="InterPro" id="IPR003439">
    <property type="entry name" value="ABC_transporter-like_ATP-bd"/>
</dbReference>
<evidence type="ECO:0000313" key="7">
    <source>
        <dbReference type="Proteomes" id="UP001577381"/>
    </source>
</evidence>
<reference evidence="6" key="1">
    <citation type="submission" date="2023-09" db="EMBL/GenBank/DDBJ databases">
        <title>Coexistence of blaNDM-1 and blaKPC-2 in Enterobacter chuandaensis.</title>
        <authorList>
            <person name="Chen R."/>
        </authorList>
    </citation>
    <scope>NUCLEOTIDE SEQUENCE</scope>
    <source>
        <strain evidence="6">FAHZZU5885</strain>
    </source>
</reference>
<keyword evidence="1" id="KW-0813">Transport</keyword>
<reference evidence="5 7" key="2">
    <citation type="submission" date="2024-09" db="EMBL/GenBank/DDBJ databases">
        <title>Molecular characterization of Carbapenemase-producing Enterobacter cloacae Complex from Infections in Argentina.</title>
        <authorList>
            <person name="De Mendieta J.M."/>
            <person name="Gomez S."/>
        </authorList>
    </citation>
    <scope>NUCLEOTIDE SEQUENCE [LARGE SCALE GENOMIC DNA]</scope>
    <source>
        <strain evidence="5 7">M23267</strain>
    </source>
</reference>
<dbReference type="Pfam" id="PF17912">
    <property type="entry name" value="OB_MalK"/>
    <property type="match status" value="1"/>
</dbReference>
<dbReference type="GO" id="GO:0008643">
    <property type="term" value="P:carbohydrate transport"/>
    <property type="evidence" value="ECO:0007669"/>
    <property type="project" value="InterPro"/>
</dbReference>
<dbReference type="Pfam" id="PF03459">
    <property type="entry name" value="TOBE"/>
    <property type="match status" value="1"/>
</dbReference>
<dbReference type="InterPro" id="IPR027417">
    <property type="entry name" value="P-loop_NTPase"/>
</dbReference>
<evidence type="ECO:0000313" key="6">
    <source>
        <dbReference type="EMBL" id="WNS35837.1"/>
    </source>
</evidence>
<feature type="domain" description="ABC transporter" evidence="4">
    <location>
        <begin position="4"/>
        <end position="235"/>
    </location>
</feature>
<organism evidence="6">
    <name type="scientific">Enterobacter chuandaensis</name>
    <dbReference type="NCBI Taxonomy" id="2497875"/>
    <lineage>
        <taxon>Bacteria</taxon>
        <taxon>Pseudomonadati</taxon>
        <taxon>Pseudomonadota</taxon>
        <taxon>Gammaproteobacteria</taxon>
        <taxon>Enterobacterales</taxon>
        <taxon>Enterobacteriaceae</taxon>
        <taxon>Enterobacter</taxon>
        <taxon>Enterobacter cloacae complex</taxon>
    </lineage>
</organism>
<dbReference type="GO" id="GO:0005524">
    <property type="term" value="F:ATP binding"/>
    <property type="evidence" value="ECO:0007669"/>
    <property type="project" value="UniProtKB-KW"/>
</dbReference>
<dbReference type="InterPro" id="IPR003593">
    <property type="entry name" value="AAA+_ATPase"/>
</dbReference>
<proteinExistence type="predicted"/>
<dbReference type="InterPro" id="IPR005116">
    <property type="entry name" value="Transp-assoc_OB_typ1"/>
</dbReference>
<dbReference type="AlphaFoldDB" id="A0AA96LY45"/>
<evidence type="ECO:0000256" key="1">
    <source>
        <dbReference type="ARBA" id="ARBA00022448"/>
    </source>
</evidence>
<evidence type="ECO:0000313" key="5">
    <source>
        <dbReference type="EMBL" id="MFB4717393.1"/>
    </source>
</evidence>
<dbReference type="SUPFAM" id="SSF52540">
    <property type="entry name" value="P-loop containing nucleoside triphosphate hydrolases"/>
    <property type="match status" value="1"/>
</dbReference>
<accession>A0AA96LY45</accession>
<dbReference type="InterPro" id="IPR017871">
    <property type="entry name" value="ABC_transporter-like_CS"/>
</dbReference>
<evidence type="ECO:0000259" key="4">
    <source>
        <dbReference type="PROSITE" id="PS50893"/>
    </source>
</evidence>
<dbReference type="NCBIfam" id="NF008653">
    <property type="entry name" value="PRK11650.1"/>
    <property type="match status" value="1"/>
</dbReference>
<dbReference type="GO" id="GO:0140359">
    <property type="term" value="F:ABC-type transporter activity"/>
    <property type="evidence" value="ECO:0007669"/>
    <property type="project" value="InterPro"/>
</dbReference>
<evidence type="ECO:0000256" key="2">
    <source>
        <dbReference type="ARBA" id="ARBA00022741"/>
    </source>
</evidence>
<evidence type="ECO:0000256" key="3">
    <source>
        <dbReference type="ARBA" id="ARBA00022840"/>
    </source>
</evidence>
<dbReference type="PROSITE" id="PS50893">
    <property type="entry name" value="ABC_TRANSPORTER_2"/>
    <property type="match status" value="1"/>
</dbReference>
<dbReference type="EMBL" id="CP135253">
    <property type="protein sequence ID" value="WNS35837.1"/>
    <property type="molecule type" value="Genomic_DNA"/>
</dbReference>
<dbReference type="Gene3D" id="2.40.50.100">
    <property type="match status" value="1"/>
</dbReference>
<dbReference type="RefSeq" id="WP_119915772.1">
    <property type="nucleotide sequence ID" value="NZ_CP135253.1"/>
</dbReference>
<dbReference type="GO" id="GO:0016887">
    <property type="term" value="F:ATP hydrolysis activity"/>
    <property type="evidence" value="ECO:0007669"/>
    <property type="project" value="InterPro"/>
</dbReference>
<dbReference type="InterPro" id="IPR012340">
    <property type="entry name" value="NA-bd_OB-fold"/>
</dbReference>
<dbReference type="InterPro" id="IPR047641">
    <property type="entry name" value="ABC_transpr_MalK/UgpC-like"/>
</dbReference>
<keyword evidence="2" id="KW-0547">Nucleotide-binding</keyword>
<dbReference type="CDD" id="cd03301">
    <property type="entry name" value="ABC_MalK_N"/>
    <property type="match status" value="1"/>
</dbReference>
<keyword evidence="3 6" id="KW-0067">ATP-binding</keyword>